<evidence type="ECO:0000256" key="1">
    <source>
        <dbReference type="SAM" id="Coils"/>
    </source>
</evidence>
<keyword evidence="5" id="KW-1185">Reference proteome</keyword>
<evidence type="ECO:0008006" key="6">
    <source>
        <dbReference type="Google" id="ProtNLM"/>
    </source>
</evidence>
<keyword evidence="3" id="KW-1133">Transmembrane helix</keyword>
<dbReference type="Proteomes" id="UP000235036">
    <property type="component" value="Unassembled WGS sequence"/>
</dbReference>
<feature type="coiled-coil region" evidence="1">
    <location>
        <begin position="129"/>
        <end position="156"/>
    </location>
</feature>
<reference evidence="4 5" key="1">
    <citation type="submission" date="2017-08" db="EMBL/GenBank/DDBJ databases">
        <title>Genomes of Fischerella (Mastigocladus) sp. strains.</title>
        <authorList>
            <person name="Miller S.R."/>
        </authorList>
    </citation>
    <scope>NUCLEOTIDE SEQUENCE [LARGE SCALE GENOMIC DNA]</scope>
    <source>
        <strain evidence="4 5">CCMEE 5323</strain>
    </source>
</reference>
<protein>
    <recommendedName>
        <fullName evidence="6">TrbI/VirB10 family protein</fullName>
    </recommendedName>
</protein>
<dbReference type="RefSeq" id="WP_016864644.1">
    <property type="nucleotide sequence ID" value="NZ_CAWNVR010000402.1"/>
</dbReference>
<comment type="caution">
    <text evidence="4">The sequence shown here is derived from an EMBL/GenBank/DDBJ whole genome shotgun (WGS) entry which is preliminary data.</text>
</comment>
<dbReference type="Pfam" id="PF03743">
    <property type="entry name" value="TrbI"/>
    <property type="match status" value="1"/>
</dbReference>
<accession>A0A2N6K2B8</accession>
<feature type="region of interest" description="Disordered" evidence="2">
    <location>
        <begin position="41"/>
        <end position="78"/>
    </location>
</feature>
<feature type="transmembrane region" description="Helical" evidence="3">
    <location>
        <begin position="85"/>
        <end position="106"/>
    </location>
</feature>
<feature type="region of interest" description="Disordered" evidence="2">
    <location>
        <begin position="267"/>
        <end position="325"/>
    </location>
</feature>
<dbReference type="EMBL" id="NRQW01000302">
    <property type="protein sequence ID" value="PLZ89106.1"/>
    <property type="molecule type" value="Genomic_DNA"/>
</dbReference>
<feature type="compositionally biased region" description="Low complexity" evidence="2">
    <location>
        <begin position="231"/>
        <end position="242"/>
    </location>
</feature>
<dbReference type="InterPro" id="IPR005498">
    <property type="entry name" value="T4SS_VirB10/TraB/TrbI"/>
</dbReference>
<sequence>MTRYSIPSQTHPEDLETPISDNYQPELGLSDWELRMAKLVGFEQESPATETQTEVGEDTANLPQSSSPSPEPQVSTKQSLSSNPFAKLALVGTATFALVLVAGAFLSQLMSASNQKPRKTNIVAQKAPQTSTETRLQQLEGELETLKTKLALAEQAQAVKLAQQQLRVGKVKSPQPTSGVETARDNRLRVALQRTPTPTKTVYMPPRVVTRVVTVPQTPPKSTSPLPVIPTPETQPTVQFTPQPTPDPLQEWARLSKLGSYGQVLATATPNNTPNNTNINRPTPLAANNTKIPPRINNSQPEDNTPEPSTSVVSQAQPKSRKSVRVGTSVKAVLATAVFGETTRATNNRNNQDNSPKNVFVVRLQEPLKSIDGEVVLPEKTEFLTEVSSISEQGLVQLNVVRLVRENNGNLTEQSLPQNAILIRASAGKPLVANQYKRGTSTTMIDASQFVLGGIGKAAELFNRTESQVTTTATGTVVTNSNPRRNLLAGILEGGVRTVVPQITQRNQQAISQAMQRTNIWFLPAGKEVEIYINQTMQL</sequence>
<dbReference type="AlphaFoldDB" id="A0A2N6K2B8"/>
<evidence type="ECO:0000256" key="2">
    <source>
        <dbReference type="SAM" id="MobiDB-lite"/>
    </source>
</evidence>
<feature type="compositionally biased region" description="Polar residues" evidence="2">
    <location>
        <begin position="286"/>
        <end position="318"/>
    </location>
</feature>
<proteinExistence type="predicted"/>
<keyword evidence="1" id="KW-0175">Coiled coil</keyword>
<gene>
    <name evidence="4" type="ORF">CEN44_13830</name>
</gene>
<evidence type="ECO:0000256" key="3">
    <source>
        <dbReference type="SAM" id="Phobius"/>
    </source>
</evidence>
<keyword evidence="3" id="KW-0812">Transmembrane</keyword>
<feature type="compositionally biased region" description="Polar residues" evidence="2">
    <location>
        <begin position="1"/>
        <end position="10"/>
    </location>
</feature>
<keyword evidence="3" id="KW-0472">Membrane</keyword>
<name>A0A2N6K2B8_FISMU</name>
<feature type="region of interest" description="Disordered" evidence="2">
    <location>
        <begin position="1"/>
        <end position="26"/>
    </location>
</feature>
<evidence type="ECO:0000313" key="4">
    <source>
        <dbReference type="EMBL" id="PLZ89106.1"/>
    </source>
</evidence>
<feature type="region of interest" description="Disordered" evidence="2">
    <location>
        <begin position="216"/>
        <end position="245"/>
    </location>
</feature>
<organism evidence="4 5">
    <name type="scientific">Fischerella muscicola CCMEE 5323</name>
    <dbReference type="NCBI Taxonomy" id="2019572"/>
    <lineage>
        <taxon>Bacteria</taxon>
        <taxon>Bacillati</taxon>
        <taxon>Cyanobacteriota</taxon>
        <taxon>Cyanophyceae</taxon>
        <taxon>Nostocales</taxon>
        <taxon>Hapalosiphonaceae</taxon>
        <taxon>Fischerella</taxon>
    </lineage>
</organism>
<feature type="compositionally biased region" description="Low complexity" evidence="2">
    <location>
        <begin position="269"/>
        <end position="284"/>
    </location>
</feature>
<evidence type="ECO:0000313" key="5">
    <source>
        <dbReference type="Proteomes" id="UP000235036"/>
    </source>
</evidence>